<dbReference type="EMBL" id="GBRH01189952">
    <property type="protein sequence ID" value="JAE07944.1"/>
    <property type="molecule type" value="Transcribed_RNA"/>
</dbReference>
<dbReference type="AlphaFoldDB" id="A0A0A9F9Q3"/>
<sequence length="86" mass="9190">MAARPAARSRALARELRRGPVWPAQARVPAQGGTRRRTSTSPAACCPADGRVGVTRSRLGAWTASSFEYLAGGVMSGWWPRGHDAE</sequence>
<accession>A0A0A9F9Q3</accession>
<proteinExistence type="predicted"/>
<reference evidence="2" key="2">
    <citation type="journal article" date="2015" name="Data Brief">
        <title>Shoot transcriptome of the giant reed, Arundo donax.</title>
        <authorList>
            <person name="Barrero R.A."/>
            <person name="Guerrero F.D."/>
            <person name="Moolhuijzen P."/>
            <person name="Goolsby J.A."/>
            <person name="Tidwell J."/>
            <person name="Bellgard S.E."/>
            <person name="Bellgard M.I."/>
        </authorList>
    </citation>
    <scope>NUCLEOTIDE SEQUENCE</scope>
    <source>
        <tissue evidence="2">Shoot tissue taken approximately 20 cm above the soil surface</tissue>
    </source>
</reference>
<name>A0A0A9F9Q3_ARUDO</name>
<reference evidence="2" key="1">
    <citation type="submission" date="2014-09" db="EMBL/GenBank/DDBJ databases">
        <authorList>
            <person name="Magalhaes I.L.F."/>
            <person name="Oliveira U."/>
            <person name="Santos F.R."/>
            <person name="Vidigal T.H.D.A."/>
            <person name="Brescovit A.D."/>
            <person name="Santos A.J."/>
        </authorList>
    </citation>
    <scope>NUCLEOTIDE SEQUENCE</scope>
    <source>
        <tissue evidence="2">Shoot tissue taken approximately 20 cm above the soil surface</tissue>
    </source>
</reference>
<evidence type="ECO:0000256" key="1">
    <source>
        <dbReference type="SAM" id="MobiDB-lite"/>
    </source>
</evidence>
<protein>
    <submittedName>
        <fullName evidence="2">Uncharacterized protein</fullName>
    </submittedName>
</protein>
<organism evidence="2">
    <name type="scientific">Arundo donax</name>
    <name type="common">Giant reed</name>
    <name type="synonym">Donax arundinaceus</name>
    <dbReference type="NCBI Taxonomy" id="35708"/>
    <lineage>
        <taxon>Eukaryota</taxon>
        <taxon>Viridiplantae</taxon>
        <taxon>Streptophyta</taxon>
        <taxon>Embryophyta</taxon>
        <taxon>Tracheophyta</taxon>
        <taxon>Spermatophyta</taxon>
        <taxon>Magnoliopsida</taxon>
        <taxon>Liliopsida</taxon>
        <taxon>Poales</taxon>
        <taxon>Poaceae</taxon>
        <taxon>PACMAD clade</taxon>
        <taxon>Arundinoideae</taxon>
        <taxon>Arundineae</taxon>
        <taxon>Arundo</taxon>
    </lineage>
</organism>
<evidence type="ECO:0000313" key="2">
    <source>
        <dbReference type="EMBL" id="JAE07944.1"/>
    </source>
</evidence>
<feature type="region of interest" description="Disordered" evidence="1">
    <location>
        <begin position="25"/>
        <end position="44"/>
    </location>
</feature>